<keyword evidence="3" id="KW-0732">Signal</keyword>
<dbReference type="PROSITE" id="PS51892">
    <property type="entry name" value="SUBTILASE"/>
    <property type="match status" value="1"/>
</dbReference>
<dbReference type="Gene3D" id="3.50.30.30">
    <property type="match status" value="1"/>
</dbReference>
<dbReference type="Pfam" id="PF00082">
    <property type="entry name" value="Peptidase_S8"/>
    <property type="match status" value="1"/>
</dbReference>
<accession>A0A4S4EDH0</accession>
<sequence length="517" mass="55299">MDSDLHQPNGKEAVATLPIFQGATRAKYFKLDGNEDPSDILSPIDVDGHGTHTSSTLAGNLVPGASLFGLAKGTARGAVPSARVAAYKVCWASSGCSDMDILAGFDAAINDGIDVISISIGVLPLWGDYVTDSIAVGAFHAMRKGIITVASAGNDGPRKATVANNAPWIFTVAASGIDRQFRSNVVLGSGKTVSGIGVNIFDPKPKLYPLVGGDAVAKNSASPDDARSPSAVIYKSQEVKIPAPFIASFSSRGPNPWSNHLLKPDIAAPGIDILASYTPMKSLTGLKGDTIHSKFTLMSGTSMSCPHVAGVAAYVKSFHPNWSPAAIKSAIMTTVYISLNIRFGRRFILERLRRTVQYFQGSFLYHLQTLKSGPFITGLLSFLCRLILLQPRLNWYQQRVMSGVAQAQRQNRGFADLSLSLIGEALISVSQGWKDNQHIPNAVEWELNRGKKVPRCISLAKSIDPTRLAISVADLNLKLMRLCALPPLNINILSVECLLLGAGTLGCQVARMLMVSE</sequence>
<dbReference type="PRINTS" id="PR00723">
    <property type="entry name" value="SUBTILISIN"/>
</dbReference>
<evidence type="ECO:0000256" key="6">
    <source>
        <dbReference type="PROSITE-ProRule" id="PRU01240"/>
    </source>
</evidence>
<feature type="domain" description="Peptidase S8/S53" evidence="7">
    <location>
        <begin position="35"/>
        <end position="335"/>
    </location>
</feature>
<dbReference type="STRING" id="542762.A0A4S4EDH0"/>
<organism evidence="8 9">
    <name type="scientific">Camellia sinensis var. sinensis</name>
    <name type="common">China tea</name>
    <dbReference type="NCBI Taxonomy" id="542762"/>
    <lineage>
        <taxon>Eukaryota</taxon>
        <taxon>Viridiplantae</taxon>
        <taxon>Streptophyta</taxon>
        <taxon>Embryophyta</taxon>
        <taxon>Tracheophyta</taxon>
        <taxon>Spermatophyta</taxon>
        <taxon>Magnoliopsida</taxon>
        <taxon>eudicotyledons</taxon>
        <taxon>Gunneridae</taxon>
        <taxon>Pentapetalae</taxon>
        <taxon>asterids</taxon>
        <taxon>Ericales</taxon>
        <taxon>Theaceae</taxon>
        <taxon>Camellia</taxon>
    </lineage>
</organism>
<dbReference type="Gene3D" id="3.40.50.720">
    <property type="entry name" value="NAD(P)-binding Rossmann-like Domain"/>
    <property type="match status" value="1"/>
</dbReference>
<dbReference type="PANTHER" id="PTHR10795">
    <property type="entry name" value="PROPROTEIN CONVERTASE SUBTILISIN/KEXIN"/>
    <property type="match status" value="1"/>
</dbReference>
<dbReference type="AlphaFoldDB" id="A0A4S4EDH0"/>
<dbReference type="GO" id="GO:0006508">
    <property type="term" value="P:proteolysis"/>
    <property type="evidence" value="ECO:0007669"/>
    <property type="project" value="UniProtKB-KW"/>
</dbReference>
<reference evidence="8 9" key="1">
    <citation type="journal article" date="2018" name="Proc. Natl. Acad. Sci. U.S.A.">
        <title>Draft genome sequence of Camellia sinensis var. sinensis provides insights into the evolution of the tea genome and tea quality.</title>
        <authorList>
            <person name="Wei C."/>
            <person name="Yang H."/>
            <person name="Wang S."/>
            <person name="Zhao J."/>
            <person name="Liu C."/>
            <person name="Gao L."/>
            <person name="Xia E."/>
            <person name="Lu Y."/>
            <person name="Tai Y."/>
            <person name="She G."/>
            <person name="Sun J."/>
            <person name="Cao H."/>
            <person name="Tong W."/>
            <person name="Gao Q."/>
            <person name="Li Y."/>
            <person name="Deng W."/>
            <person name="Jiang X."/>
            <person name="Wang W."/>
            <person name="Chen Q."/>
            <person name="Zhang S."/>
            <person name="Li H."/>
            <person name="Wu J."/>
            <person name="Wang P."/>
            <person name="Li P."/>
            <person name="Shi C."/>
            <person name="Zheng F."/>
            <person name="Jian J."/>
            <person name="Huang B."/>
            <person name="Shan D."/>
            <person name="Shi M."/>
            <person name="Fang C."/>
            <person name="Yue Y."/>
            <person name="Li F."/>
            <person name="Li D."/>
            <person name="Wei S."/>
            <person name="Han B."/>
            <person name="Jiang C."/>
            <person name="Yin Y."/>
            <person name="Xia T."/>
            <person name="Zhang Z."/>
            <person name="Bennetzen J.L."/>
            <person name="Zhao S."/>
            <person name="Wan X."/>
        </authorList>
    </citation>
    <scope>NUCLEOTIDE SEQUENCE [LARGE SCALE GENOMIC DNA]</scope>
    <source>
        <strain evidence="9">cv. Shuchazao</strain>
        <tissue evidence="8">Leaf</tissue>
    </source>
</reference>
<dbReference type="PROSITE" id="PS00138">
    <property type="entry name" value="SUBTILASE_SER"/>
    <property type="match status" value="1"/>
</dbReference>
<evidence type="ECO:0000256" key="5">
    <source>
        <dbReference type="ARBA" id="ARBA00022825"/>
    </source>
</evidence>
<evidence type="ECO:0000256" key="3">
    <source>
        <dbReference type="ARBA" id="ARBA00022729"/>
    </source>
</evidence>
<dbReference type="InterPro" id="IPR000209">
    <property type="entry name" value="Peptidase_S8/S53_dom"/>
</dbReference>
<dbReference type="InterPro" id="IPR015500">
    <property type="entry name" value="Peptidase_S8_subtilisin-rel"/>
</dbReference>
<evidence type="ECO:0000256" key="2">
    <source>
        <dbReference type="ARBA" id="ARBA00022670"/>
    </source>
</evidence>
<evidence type="ECO:0000256" key="1">
    <source>
        <dbReference type="ARBA" id="ARBA00011073"/>
    </source>
</evidence>
<dbReference type="InterPro" id="IPR034197">
    <property type="entry name" value="Peptidases_S8_3"/>
</dbReference>
<keyword evidence="2" id="KW-0645">Protease</keyword>
<proteinExistence type="inferred from homology"/>
<comment type="caution">
    <text evidence="8">The sequence shown here is derived from an EMBL/GenBank/DDBJ whole genome shotgun (WGS) entry which is preliminary data.</text>
</comment>
<evidence type="ECO:0000313" key="8">
    <source>
        <dbReference type="EMBL" id="THG13914.1"/>
    </source>
</evidence>
<gene>
    <name evidence="8" type="ORF">TEA_016069</name>
</gene>
<comment type="caution">
    <text evidence="6">Lacks conserved residue(s) required for the propagation of feature annotation.</text>
</comment>
<comment type="similarity">
    <text evidence="1 6">Belongs to the peptidase S8 family.</text>
</comment>
<evidence type="ECO:0000259" key="7">
    <source>
        <dbReference type="Pfam" id="PF00082"/>
    </source>
</evidence>
<dbReference type="InterPro" id="IPR023828">
    <property type="entry name" value="Peptidase_S8_Ser-AS"/>
</dbReference>
<dbReference type="CDD" id="cd04852">
    <property type="entry name" value="Peptidases_S8_3"/>
    <property type="match status" value="1"/>
</dbReference>
<dbReference type="Proteomes" id="UP000306102">
    <property type="component" value="Unassembled WGS sequence"/>
</dbReference>
<keyword evidence="4" id="KW-0378">Hydrolase</keyword>
<evidence type="ECO:0000313" key="9">
    <source>
        <dbReference type="Proteomes" id="UP000306102"/>
    </source>
</evidence>
<keyword evidence="5" id="KW-0720">Serine protease</keyword>
<evidence type="ECO:0000256" key="4">
    <source>
        <dbReference type="ARBA" id="ARBA00022801"/>
    </source>
</evidence>
<name>A0A4S4EDH0_CAMSN</name>
<keyword evidence="9" id="KW-1185">Reference proteome</keyword>
<dbReference type="InterPro" id="IPR045051">
    <property type="entry name" value="SBT"/>
</dbReference>
<dbReference type="InterPro" id="IPR036852">
    <property type="entry name" value="Peptidase_S8/S53_dom_sf"/>
</dbReference>
<protein>
    <recommendedName>
        <fullName evidence="7">Peptidase S8/S53 domain-containing protein</fullName>
    </recommendedName>
</protein>
<dbReference type="SUPFAM" id="SSF52743">
    <property type="entry name" value="Subtilisin-like"/>
    <property type="match status" value="1"/>
</dbReference>
<dbReference type="EMBL" id="SDRB02005612">
    <property type="protein sequence ID" value="THG13914.1"/>
    <property type="molecule type" value="Genomic_DNA"/>
</dbReference>
<dbReference type="GO" id="GO:0004252">
    <property type="term" value="F:serine-type endopeptidase activity"/>
    <property type="evidence" value="ECO:0007669"/>
    <property type="project" value="InterPro"/>
</dbReference>
<dbReference type="Gene3D" id="3.40.50.200">
    <property type="entry name" value="Peptidase S8/S53 domain"/>
    <property type="match status" value="1"/>
</dbReference>